<dbReference type="Proteomes" id="UP000479710">
    <property type="component" value="Unassembled WGS sequence"/>
</dbReference>
<accession>A0A6G1BTJ0</accession>
<evidence type="ECO:0000313" key="1">
    <source>
        <dbReference type="EMBL" id="KAF0890994.1"/>
    </source>
</evidence>
<protein>
    <submittedName>
        <fullName evidence="1">Uncharacterized protein</fullName>
    </submittedName>
</protein>
<dbReference type="EMBL" id="SPHZ02000011">
    <property type="protein sequence ID" value="KAF0890994.1"/>
    <property type="molecule type" value="Genomic_DNA"/>
</dbReference>
<sequence length="130" mass="14711">MLHPCSMQERMRDQFRLPISRDAATALALRTVLILNNQLAHLRFVWLGRSTMSDTSKSVPPEQLPPEQLPLEELHQQPMPVINLGHLSLDDPMVRSWVVDDIAKACRYLGYFQLTSPLVTCATMVCGELV</sequence>
<proteinExistence type="predicted"/>
<gene>
    <name evidence="1" type="ORF">E2562_005103</name>
</gene>
<reference evidence="1 2" key="1">
    <citation type="submission" date="2019-11" db="EMBL/GenBank/DDBJ databases">
        <title>Whole genome sequence of Oryza granulata.</title>
        <authorList>
            <person name="Li W."/>
        </authorList>
    </citation>
    <scope>NUCLEOTIDE SEQUENCE [LARGE SCALE GENOMIC DNA]</scope>
    <source>
        <strain evidence="2">cv. Menghai</strain>
        <tissue evidence="1">Leaf</tissue>
    </source>
</reference>
<dbReference type="SUPFAM" id="SSF51197">
    <property type="entry name" value="Clavaminate synthase-like"/>
    <property type="match status" value="1"/>
</dbReference>
<evidence type="ECO:0000313" key="2">
    <source>
        <dbReference type="Proteomes" id="UP000479710"/>
    </source>
</evidence>
<name>A0A6G1BTJ0_9ORYZ</name>
<dbReference type="AlphaFoldDB" id="A0A6G1BTJ0"/>
<keyword evidence="2" id="KW-1185">Reference proteome</keyword>
<organism evidence="1 2">
    <name type="scientific">Oryza meyeriana var. granulata</name>
    <dbReference type="NCBI Taxonomy" id="110450"/>
    <lineage>
        <taxon>Eukaryota</taxon>
        <taxon>Viridiplantae</taxon>
        <taxon>Streptophyta</taxon>
        <taxon>Embryophyta</taxon>
        <taxon>Tracheophyta</taxon>
        <taxon>Spermatophyta</taxon>
        <taxon>Magnoliopsida</taxon>
        <taxon>Liliopsida</taxon>
        <taxon>Poales</taxon>
        <taxon>Poaceae</taxon>
        <taxon>BOP clade</taxon>
        <taxon>Oryzoideae</taxon>
        <taxon>Oryzeae</taxon>
        <taxon>Oryzinae</taxon>
        <taxon>Oryza</taxon>
        <taxon>Oryza meyeriana</taxon>
    </lineage>
</organism>
<dbReference type="OrthoDB" id="193467at2759"/>
<comment type="caution">
    <text evidence="1">The sequence shown here is derived from an EMBL/GenBank/DDBJ whole genome shotgun (WGS) entry which is preliminary data.</text>
</comment>